<comment type="caution">
    <text evidence="2">The sequence shown here is derived from an EMBL/GenBank/DDBJ whole genome shotgun (WGS) entry which is preliminary data.</text>
</comment>
<dbReference type="STRING" id="314271.RB2654_20203"/>
<dbReference type="eggNOG" id="COG2226">
    <property type="taxonomic scope" value="Bacteria"/>
</dbReference>
<dbReference type="EMBL" id="AAMT01000001">
    <property type="protein sequence ID" value="EAQ14942.1"/>
    <property type="molecule type" value="Genomic_DNA"/>
</dbReference>
<gene>
    <name evidence="2" type="ORF">RB2654_20203</name>
</gene>
<dbReference type="Gene3D" id="3.40.50.150">
    <property type="entry name" value="Vaccinia Virus protein VP39"/>
    <property type="match status" value="1"/>
</dbReference>
<keyword evidence="3" id="KW-1185">Reference proteome</keyword>
<reference evidence="2 3" key="1">
    <citation type="journal article" date="2010" name="J. Bacteriol.">
        <title>Genome sequences of Pelagibaca bermudensis HTCC2601T and Maritimibacter alkaliphilus HTCC2654T, the type strains of two marine Roseobacter genera.</title>
        <authorList>
            <person name="Thrash J.C."/>
            <person name="Cho J.C."/>
            <person name="Ferriera S."/>
            <person name="Johnson J."/>
            <person name="Vergin K.L."/>
            <person name="Giovannoni S.J."/>
        </authorList>
    </citation>
    <scope>NUCLEOTIDE SEQUENCE [LARGE SCALE GENOMIC DNA]</scope>
    <source>
        <strain evidence="2 3">HTCC2654</strain>
    </source>
</reference>
<dbReference type="SUPFAM" id="SSF53335">
    <property type="entry name" value="S-adenosyl-L-methionine-dependent methyltransferases"/>
    <property type="match status" value="1"/>
</dbReference>
<evidence type="ECO:0000259" key="1">
    <source>
        <dbReference type="Pfam" id="PF13649"/>
    </source>
</evidence>
<feature type="domain" description="Methyltransferase" evidence="1">
    <location>
        <begin position="64"/>
        <end position="158"/>
    </location>
</feature>
<sequence length="243" mass="27728">MKDAGFVLPGRIHEEELMDTEAVPQADLARCLRDLSRVNALSMGYRPTLHWLDRAVDGRDRVTIVDIGCGYGDMLRQVERWAARRGVEVDLLGIDLNPTTIRIAAEATPDTSNIRWEVMNLFDMPKDRRPDIVISSLFAHHLGDAELLDFVRWLDRNCRVGWFINDLHRHWISAWGLTLIFAVWPVHRFVRNDGPVSVRRAFVRDDLNRVAEAAGLPSDGLTLRWWFPFRFGFGRLTGGAGPS</sequence>
<dbReference type="InterPro" id="IPR041698">
    <property type="entry name" value="Methyltransf_25"/>
</dbReference>
<dbReference type="Pfam" id="PF13649">
    <property type="entry name" value="Methyltransf_25"/>
    <property type="match status" value="1"/>
</dbReference>
<organism evidence="2 3">
    <name type="scientific">Maritimibacter alkaliphilus HTCC2654</name>
    <dbReference type="NCBI Taxonomy" id="314271"/>
    <lineage>
        <taxon>Bacteria</taxon>
        <taxon>Pseudomonadati</taxon>
        <taxon>Pseudomonadota</taxon>
        <taxon>Alphaproteobacteria</taxon>
        <taxon>Rhodobacterales</taxon>
        <taxon>Roseobacteraceae</taxon>
        <taxon>Maritimibacter</taxon>
    </lineage>
</organism>
<dbReference type="HOGENOM" id="CLU_078235_1_0_5"/>
<protein>
    <recommendedName>
        <fullName evidence="1">Methyltransferase domain-containing protein</fullName>
    </recommendedName>
</protein>
<proteinExistence type="predicted"/>
<dbReference type="CDD" id="cd02440">
    <property type="entry name" value="AdoMet_MTases"/>
    <property type="match status" value="1"/>
</dbReference>
<evidence type="ECO:0000313" key="2">
    <source>
        <dbReference type="EMBL" id="EAQ14942.1"/>
    </source>
</evidence>
<evidence type="ECO:0000313" key="3">
    <source>
        <dbReference type="Proteomes" id="UP000002931"/>
    </source>
</evidence>
<dbReference type="OrthoDB" id="9800454at2"/>
<name>A3VAK1_9RHOB</name>
<dbReference type="RefSeq" id="WP_008334929.1">
    <property type="nucleotide sequence ID" value="NZ_CH902578.1"/>
</dbReference>
<accession>A3VAK1</accession>
<dbReference type="InterPro" id="IPR029063">
    <property type="entry name" value="SAM-dependent_MTases_sf"/>
</dbReference>
<dbReference type="Proteomes" id="UP000002931">
    <property type="component" value="Unassembled WGS sequence"/>
</dbReference>
<dbReference type="AlphaFoldDB" id="A3VAK1"/>